<reference evidence="4" key="1">
    <citation type="journal article" date="2023" name="G3 (Bethesda)">
        <title>Whole genome assembly and annotation of the endangered Caribbean coral Acropora cervicornis.</title>
        <authorList>
            <person name="Selwyn J.D."/>
            <person name="Vollmer S.V."/>
        </authorList>
    </citation>
    <scope>NUCLEOTIDE SEQUENCE</scope>
    <source>
        <strain evidence="4">K2</strain>
    </source>
</reference>
<keyword evidence="2" id="KW-0677">Repeat</keyword>
<organism evidence="4 5">
    <name type="scientific">Acropora cervicornis</name>
    <name type="common">Staghorn coral</name>
    <dbReference type="NCBI Taxonomy" id="6130"/>
    <lineage>
        <taxon>Eukaryota</taxon>
        <taxon>Metazoa</taxon>
        <taxon>Cnidaria</taxon>
        <taxon>Anthozoa</taxon>
        <taxon>Hexacorallia</taxon>
        <taxon>Scleractinia</taxon>
        <taxon>Astrocoeniina</taxon>
        <taxon>Acroporidae</taxon>
        <taxon>Acropora</taxon>
    </lineage>
</organism>
<dbReference type="Pfam" id="PF01344">
    <property type="entry name" value="Kelch_1"/>
    <property type="match status" value="3"/>
</dbReference>
<dbReference type="Gene3D" id="2.120.10.80">
    <property type="entry name" value="Kelch-type beta propeller"/>
    <property type="match status" value="1"/>
</dbReference>
<dbReference type="InterPro" id="IPR015915">
    <property type="entry name" value="Kelch-typ_b-propeller"/>
</dbReference>
<dbReference type="PIRSF" id="PIRSF037037">
    <property type="entry name" value="Kelch-like_protein_gigaxonin"/>
    <property type="match status" value="1"/>
</dbReference>
<dbReference type="PANTHER" id="PTHR45632:SF30">
    <property type="entry name" value="BTB DOMAIN-CONTAINING PROTEIN"/>
    <property type="match status" value="1"/>
</dbReference>
<reference evidence="4" key="2">
    <citation type="journal article" date="2023" name="Science">
        <title>Genomic signatures of disease resistance in endangered staghorn corals.</title>
        <authorList>
            <person name="Vollmer S.V."/>
            <person name="Selwyn J.D."/>
            <person name="Despard B.A."/>
            <person name="Roesel C.L."/>
        </authorList>
    </citation>
    <scope>NUCLEOTIDE SEQUENCE</scope>
    <source>
        <strain evidence="4">K2</strain>
    </source>
</reference>
<comment type="caution">
    <text evidence="4">The sequence shown here is derived from an EMBL/GenBank/DDBJ whole genome shotgun (WGS) entry which is preliminary data.</text>
</comment>
<dbReference type="InterPro" id="IPR000210">
    <property type="entry name" value="BTB/POZ_dom"/>
</dbReference>
<keyword evidence="5" id="KW-1185">Reference proteome</keyword>
<evidence type="ECO:0000313" key="4">
    <source>
        <dbReference type="EMBL" id="KAK2550779.1"/>
    </source>
</evidence>
<dbReference type="Pfam" id="PF07707">
    <property type="entry name" value="BACK"/>
    <property type="match status" value="1"/>
</dbReference>
<dbReference type="SUPFAM" id="SSF117281">
    <property type="entry name" value="Kelch motif"/>
    <property type="match status" value="1"/>
</dbReference>
<gene>
    <name evidence="4" type="ORF">P5673_028457</name>
</gene>
<protein>
    <submittedName>
        <fullName evidence="4">Kelch-like protein 12</fullName>
    </submittedName>
</protein>
<evidence type="ECO:0000259" key="3">
    <source>
        <dbReference type="PROSITE" id="PS50097"/>
    </source>
</evidence>
<dbReference type="PANTHER" id="PTHR45632">
    <property type="entry name" value="LD33804P"/>
    <property type="match status" value="1"/>
</dbReference>
<proteinExistence type="predicted"/>
<dbReference type="Proteomes" id="UP001249851">
    <property type="component" value="Unassembled WGS sequence"/>
</dbReference>
<dbReference type="SUPFAM" id="SSF54695">
    <property type="entry name" value="POZ domain"/>
    <property type="match status" value="1"/>
</dbReference>
<evidence type="ECO:0000313" key="5">
    <source>
        <dbReference type="Proteomes" id="UP001249851"/>
    </source>
</evidence>
<dbReference type="InterPro" id="IPR017096">
    <property type="entry name" value="BTB-kelch_protein"/>
</dbReference>
<dbReference type="PROSITE" id="PS50097">
    <property type="entry name" value="BTB"/>
    <property type="match status" value="1"/>
</dbReference>
<feature type="domain" description="BTB" evidence="3">
    <location>
        <begin position="57"/>
        <end position="124"/>
    </location>
</feature>
<accession>A0AAD9PXN6</accession>
<dbReference type="InterPro" id="IPR011705">
    <property type="entry name" value="BACK"/>
</dbReference>
<dbReference type="Gene3D" id="3.30.710.10">
    <property type="entry name" value="Potassium Channel Kv1.1, Chain A"/>
    <property type="match status" value="1"/>
</dbReference>
<dbReference type="SMART" id="SM00875">
    <property type="entry name" value="BACK"/>
    <property type="match status" value="1"/>
</dbReference>
<dbReference type="AlphaFoldDB" id="A0AAD9PXN6"/>
<dbReference type="InterPro" id="IPR006652">
    <property type="entry name" value="Kelch_1"/>
</dbReference>
<sequence>MAASQTLPWANLFEQQDKETLLEASLSASGSTKFKGSESSALSLLNKLRFEGEAGFCDVTLAVEGKVLTSHRCVLAASSQFFYTMFNSGMKESNQKVLNLQSVTFNAMSVMLDYFYSREIVINDENVLDLLNAASFLLVTPVKNACLQLLSKRLNIENCFSVLQVAEQFGAEQLAQRANSYIKTNFSVAVKSEEFIGIPEQVLVGFITLDDIQVEKEEEVYCAVMKWVKHDPENRAPALPKLLECLRTGSLPKRFLELQMTQEPLLNGVRNQSKPVKRRYKRRNKWGKPRKAKAVSEKLDLQKIRPSTEVHNVIIGVNNFHRAFCYDLDNKETLILPEPWPQFYPQVAIAGRRLYLVAGFTSGFTETVRRVSCLCFDDIKNLRSSSNFGVQPIEWKMKTAFNDARIKASLQELNGRLYYIGGHDGRDCCGTVECYDPELDQWHYCASLIKSRCKSGCVTANGHIYIIGGQSGSLLADLADDSPLSSVEKYDAFEDSWSLVAPMKEGRSEPGCVFHHNKIFVVGGLVSNECQTCNCEVYSPLTDEWNTIAQLPYPYCGVNNVIVIKNQVTIPLTEEASDFCCDALKYSQTSNSWQKVKNLFPSDKIVWYTLCTTQLPMLILKRMYHEIFPEDFFDDRNDSDDDDDYFESSDNSSYLGWHWPLHDSDHFEFEPSDDDALYF</sequence>
<dbReference type="FunFam" id="1.25.40.420:FF:000001">
    <property type="entry name" value="Kelch-like family member 12"/>
    <property type="match status" value="1"/>
</dbReference>
<name>A0AAD9PXN6_ACRCE</name>
<keyword evidence="1" id="KW-0880">Kelch repeat</keyword>
<evidence type="ECO:0000256" key="1">
    <source>
        <dbReference type="ARBA" id="ARBA00022441"/>
    </source>
</evidence>
<dbReference type="SMART" id="SM00225">
    <property type="entry name" value="BTB"/>
    <property type="match status" value="1"/>
</dbReference>
<dbReference type="InterPro" id="IPR011333">
    <property type="entry name" value="SKP1/BTB/POZ_sf"/>
</dbReference>
<dbReference type="Gene3D" id="1.25.40.420">
    <property type="match status" value="1"/>
</dbReference>
<evidence type="ECO:0000256" key="2">
    <source>
        <dbReference type="ARBA" id="ARBA00022737"/>
    </source>
</evidence>
<dbReference type="EMBL" id="JARQWQ010000106">
    <property type="protein sequence ID" value="KAK2550779.1"/>
    <property type="molecule type" value="Genomic_DNA"/>
</dbReference>
<dbReference type="Pfam" id="PF00651">
    <property type="entry name" value="BTB"/>
    <property type="match status" value="1"/>
</dbReference>
<dbReference type="SMART" id="SM00612">
    <property type="entry name" value="Kelch"/>
    <property type="match status" value="3"/>
</dbReference>